<feature type="transmembrane region" description="Helical" evidence="9">
    <location>
        <begin position="139"/>
        <end position="157"/>
    </location>
</feature>
<dbReference type="InterPro" id="IPR035965">
    <property type="entry name" value="PAS-like_dom_sf"/>
</dbReference>
<evidence type="ECO:0000313" key="11">
    <source>
        <dbReference type="EMBL" id="MDZ5470555.1"/>
    </source>
</evidence>
<evidence type="ECO:0000256" key="2">
    <source>
        <dbReference type="ARBA" id="ARBA00012438"/>
    </source>
</evidence>
<evidence type="ECO:0000256" key="9">
    <source>
        <dbReference type="SAM" id="Phobius"/>
    </source>
</evidence>
<sequence>MDKMYLIQNRNRLLMVLLWVFYLIDSVFYYIVDESTEMLWPPYGLLICLICTALYKMRINAYVVMVSYNFLYFGYIFYLNITYPYLSNYAFFLLGIIAFAFYQSYLSLFLALTLAVFSLIYFSITNGELIFQQSGAEELPYFVLLALLIGISLFFMIKYANQLWEKAYANEKKAKIDLQSTKSLVEAFFQNTKDSIAVMDLNLKVIEVNDAFIELFNVKTFKPGIHITSYIRDHNNPLMDYLENAKKGFGKSGADIPIYLNEKNYILDATISPVYNGDKQVFAVSLIARDSTEKRLMEEYIRNSEKLKISGEIAAGVAHEIRNPLTVISGFIKMISEKDSAFSQYFSIINSEIHRMNLIISEFLILSKPHVLNPKAHSITEVINEVILLFESEANFKGVSIIKNCKATHDVVLCEANQMKQVFINLLKNAFEAMPTGGTIQFDCINLNKNEVLIVIKDNGIGIPSEVLKKIGTPFFTTKENGTGLGLMITERIIEQHKGSVKISSNHPRGTCVEITLPVYSD</sequence>
<accession>A0ABU5ITR6</accession>
<evidence type="ECO:0000256" key="7">
    <source>
        <dbReference type="ARBA" id="ARBA00022840"/>
    </source>
</evidence>
<reference evidence="11 12" key="1">
    <citation type="submission" date="2023-11" db="EMBL/GenBank/DDBJ databases">
        <title>Bacillus jintuensis, isolated from a mudflat on the Beibu Gulf coast.</title>
        <authorList>
            <person name="Li M."/>
        </authorList>
    </citation>
    <scope>NUCLEOTIDE SEQUENCE [LARGE SCALE GENOMIC DNA]</scope>
    <source>
        <strain evidence="11 12">31A1R</strain>
    </source>
</reference>
<dbReference type="Gene3D" id="1.10.287.130">
    <property type="match status" value="1"/>
</dbReference>
<dbReference type="CDD" id="cd00075">
    <property type="entry name" value="HATPase"/>
    <property type="match status" value="1"/>
</dbReference>
<dbReference type="InterPro" id="IPR003594">
    <property type="entry name" value="HATPase_dom"/>
</dbReference>
<dbReference type="InterPro" id="IPR004358">
    <property type="entry name" value="Sig_transdc_His_kin-like_C"/>
</dbReference>
<dbReference type="InterPro" id="IPR036890">
    <property type="entry name" value="HATPase_C_sf"/>
</dbReference>
<comment type="caution">
    <text evidence="11">The sequence shown here is derived from an EMBL/GenBank/DDBJ whole genome shotgun (WGS) entry which is preliminary data.</text>
</comment>
<dbReference type="PRINTS" id="PR00344">
    <property type="entry name" value="BCTRLSENSOR"/>
</dbReference>
<dbReference type="RefSeq" id="WP_322445039.1">
    <property type="nucleotide sequence ID" value="NZ_JAXOFX010000001.1"/>
</dbReference>
<keyword evidence="5" id="KW-0547">Nucleotide-binding</keyword>
<feature type="transmembrane region" description="Helical" evidence="9">
    <location>
        <begin position="38"/>
        <end position="55"/>
    </location>
</feature>
<dbReference type="Pfam" id="PF13188">
    <property type="entry name" value="PAS_8"/>
    <property type="match status" value="1"/>
</dbReference>
<dbReference type="GO" id="GO:0005524">
    <property type="term" value="F:ATP binding"/>
    <property type="evidence" value="ECO:0007669"/>
    <property type="project" value="UniProtKB-KW"/>
</dbReference>
<dbReference type="InterPro" id="IPR003661">
    <property type="entry name" value="HisK_dim/P_dom"/>
</dbReference>
<evidence type="ECO:0000256" key="5">
    <source>
        <dbReference type="ARBA" id="ARBA00022741"/>
    </source>
</evidence>
<keyword evidence="9" id="KW-0472">Membrane</keyword>
<name>A0ABU5ITR6_9BACI</name>
<keyword evidence="9" id="KW-1133">Transmembrane helix</keyword>
<feature type="domain" description="Histidine kinase" evidence="10">
    <location>
        <begin position="316"/>
        <end position="521"/>
    </location>
</feature>
<feature type="transmembrane region" description="Helical" evidence="9">
    <location>
        <begin position="12"/>
        <end position="32"/>
    </location>
</feature>
<gene>
    <name evidence="11" type="ORF">SM124_02215</name>
</gene>
<dbReference type="PANTHER" id="PTHR43065:SF10">
    <property type="entry name" value="PEROXIDE STRESS-ACTIVATED HISTIDINE KINASE MAK3"/>
    <property type="match status" value="1"/>
</dbReference>
<keyword evidence="7 11" id="KW-0067">ATP-binding</keyword>
<dbReference type="SUPFAM" id="SSF55874">
    <property type="entry name" value="ATPase domain of HSP90 chaperone/DNA topoisomerase II/histidine kinase"/>
    <property type="match status" value="1"/>
</dbReference>
<dbReference type="InterPro" id="IPR000014">
    <property type="entry name" value="PAS"/>
</dbReference>
<keyword evidence="6" id="KW-0418">Kinase</keyword>
<evidence type="ECO:0000259" key="10">
    <source>
        <dbReference type="PROSITE" id="PS50109"/>
    </source>
</evidence>
<keyword evidence="9" id="KW-0812">Transmembrane</keyword>
<dbReference type="SUPFAM" id="SSF47384">
    <property type="entry name" value="Homodimeric domain of signal transducing histidine kinase"/>
    <property type="match status" value="1"/>
</dbReference>
<dbReference type="Proteomes" id="UP001290455">
    <property type="component" value="Unassembled WGS sequence"/>
</dbReference>
<keyword evidence="12" id="KW-1185">Reference proteome</keyword>
<dbReference type="InterPro" id="IPR005467">
    <property type="entry name" value="His_kinase_dom"/>
</dbReference>
<evidence type="ECO:0000256" key="4">
    <source>
        <dbReference type="ARBA" id="ARBA00022679"/>
    </source>
</evidence>
<dbReference type="SUPFAM" id="SSF55785">
    <property type="entry name" value="PYP-like sensor domain (PAS domain)"/>
    <property type="match status" value="1"/>
</dbReference>
<dbReference type="EC" id="2.7.13.3" evidence="2"/>
<evidence type="ECO:0000256" key="8">
    <source>
        <dbReference type="ARBA" id="ARBA00023012"/>
    </source>
</evidence>
<dbReference type="PROSITE" id="PS50109">
    <property type="entry name" value="HIS_KIN"/>
    <property type="match status" value="1"/>
</dbReference>
<dbReference type="Pfam" id="PF00512">
    <property type="entry name" value="HisKA"/>
    <property type="match status" value="1"/>
</dbReference>
<dbReference type="SMART" id="SM00388">
    <property type="entry name" value="HisKA"/>
    <property type="match status" value="1"/>
</dbReference>
<keyword evidence="4" id="KW-0808">Transferase</keyword>
<dbReference type="Gene3D" id="3.30.565.10">
    <property type="entry name" value="Histidine kinase-like ATPase, C-terminal domain"/>
    <property type="match status" value="1"/>
</dbReference>
<keyword evidence="3" id="KW-0597">Phosphoprotein</keyword>
<dbReference type="Gene3D" id="3.30.450.20">
    <property type="entry name" value="PAS domain"/>
    <property type="match status" value="1"/>
</dbReference>
<protein>
    <recommendedName>
        <fullName evidence="2">histidine kinase</fullName>
        <ecNumber evidence="2">2.7.13.3</ecNumber>
    </recommendedName>
</protein>
<feature type="transmembrane region" description="Helical" evidence="9">
    <location>
        <begin position="62"/>
        <end position="79"/>
    </location>
</feature>
<feature type="transmembrane region" description="Helical" evidence="9">
    <location>
        <begin position="109"/>
        <end position="127"/>
    </location>
</feature>
<dbReference type="PANTHER" id="PTHR43065">
    <property type="entry name" value="SENSOR HISTIDINE KINASE"/>
    <property type="match status" value="1"/>
</dbReference>
<dbReference type="Pfam" id="PF02518">
    <property type="entry name" value="HATPase_c"/>
    <property type="match status" value="1"/>
</dbReference>
<proteinExistence type="predicted"/>
<dbReference type="InterPro" id="IPR036097">
    <property type="entry name" value="HisK_dim/P_sf"/>
</dbReference>
<evidence type="ECO:0000256" key="6">
    <source>
        <dbReference type="ARBA" id="ARBA00022777"/>
    </source>
</evidence>
<dbReference type="SMART" id="SM00387">
    <property type="entry name" value="HATPase_c"/>
    <property type="match status" value="1"/>
</dbReference>
<evidence type="ECO:0000313" key="12">
    <source>
        <dbReference type="Proteomes" id="UP001290455"/>
    </source>
</evidence>
<dbReference type="EMBL" id="JAXOFX010000001">
    <property type="protein sequence ID" value="MDZ5470555.1"/>
    <property type="molecule type" value="Genomic_DNA"/>
</dbReference>
<evidence type="ECO:0000256" key="3">
    <source>
        <dbReference type="ARBA" id="ARBA00022553"/>
    </source>
</evidence>
<evidence type="ECO:0000256" key="1">
    <source>
        <dbReference type="ARBA" id="ARBA00000085"/>
    </source>
</evidence>
<keyword evidence="8" id="KW-0902">Two-component regulatory system</keyword>
<comment type="catalytic activity">
    <reaction evidence="1">
        <text>ATP + protein L-histidine = ADP + protein N-phospho-L-histidine.</text>
        <dbReference type="EC" id="2.7.13.3"/>
    </reaction>
</comment>
<organism evidence="11 12">
    <name type="scientific">Robertmurraya mangrovi</name>
    <dbReference type="NCBI Taxonomy" id="3098077"/>
    <lineage>
        <taxon>Bacteria</taxon>
        <taxon>Bacillati</taxon>
        <taxon>Bacillota</taxon>
        <taxon>Bacilli</taxon>
        <taxon>Bacillales</taxon>
        <taxon>Bacillaceae</taxon>
        <taxon>Robertmurraya</taxon>
    </lineage>
</organism>
<dbReference type="CDD" id="cd00082">
    <property type="entry name" value="HisKA"/>
    <property type="match status" value="1"/>
</dbReference>